<evidence type="ECO:0000313" key="1">
    <source>
        <dbReference type="EMBL" id="QPB86128.1"/>
    </source>
</evidence>
<dbReference type="Proteomes" id="UP000305729">
    <property type="component" value="Chromosome 2"/>
</dbReference>
<gene>
    <name evidence="1" type="ORF">CWC22_020635</name>
</gene>
<evidence type="ECO:0000313" key="2">
    <source>
        <dbReference type="Proteomes" id="UP000305729"/>
    </source>
</evidence>
<dbReference type="AlphaFoldDB" id="A0A5S3UYR6"/>
<sequence>MAGRRTVREWDPATGAKRTWHETVDHNGTVRQVRPELNNGTKTHFMFDKNGNFTKKW</sequence>
<dbReference type="EMBL" id="CP045430">
    <property type="protein sequence ID" value="QPB86128.1"/>
    <property type="molecule type" value="Genomic_DNA"/>
</dbReference>
<proteinExistence type="predicted"/>
<protein>
    <submittedName>
        <fullName evidence="1">Citrate synthase</fullName>
    </submittedName>
</protein>
<reference evidence="1 2" key="1">
    <citation type="submission" date="2019-10" db="EMBL/GenBank/DDBJ databases">
        <title>Pseudoalteromonas rubra S4059.</title>
        <authorList>
            <person name="Paulsen S."/>
            <person name="Wang X."/>
        </authorList>
    </citation>
    <scope>NUCLEOTIDE SEQUENCE [LARGE SCALE GENOMIC DNA]</scope>
    <source>
        <strain evidence="1 2">S4059</strain>
    </source>
</reference>
<accession>A0A5S3UYR6</accession>
<organism evidence="1 2">
    <name type="scientific">Pseudoalteromonas rubra</name>
    <dbReference type="NCBI Taxonomy" id="43658"/>
    <lineage>
        <taxon>Bacteria</taxon>
        <taxon>Pseudomonadati</taxon>
        <taxon>Pseudomonadota</taxon>
        <taxon>Gammaproteobacteria</taxon>
        <taxon>Alteromonadales</taxon>
        <taxon>Pseudoalteromonadaceae</taxon>
        <taxon>Pseudoalteromonas</taxon>
    </lineage>
</organism>
<name>A0A5S3UYR6_9GAMM</name>